<evidence type="ECO:0008006" key="2">
    <source>
        <dbReference type="Google" id="ProtNLM"/>
    </source>
</evidence>
<name>A0A6J5KY85_9CAUD</name>
<protein>
    <recommendedName>
        <fullName evidence="2">Terminase large subunit</fullName>
    </recommendedName>
</protein>
<dbReference type="EMBL" id="LR796189">
    <property type="protein sequence ID" value="CAB4124909.1"/>
    <property type="molecule type" value="Genomic_DNA"/>
</dbReference>
<organism evidence="1">
    <name type="scientific">uncultured Caudovirales phage</name>
    <dbReference type="NCBI Taxonomy" id="2100421"/>
    <lineage>
        <taxon>Viruses</taxon>
        <taxon>Duplodnaviria</taxon>
        <taxon>Heunggongvirae</taxon>
        <taxon>Uroviricota</taxon>
        <taxon>Caudoviricetes</taxon>
        <taxon>Peduoviridae</taxon>
        <taxon>Maltschvirus</taxon>
        <taxon>Maltschvirus maltsch</taxon>
    </lineage>
</organism>
<sequence length="644" mass="72586">MAKKKAVGIDALSLEQRSKLFFKKCQTKDELSKFIQLFFGLHLPDVTVSRFADTNPLEIIWQVYDICVNKNNPEHIEELLYVAGRGSGKTLGMAIAELLIMLHDGRDVCHVGAVLAQAKRCYEYQTKFMLSPRIRSIIEDKTKPQEDRVLQKLNMEKSAFNIDGELVTIEVLPCTLKACNGPHVPLVVTDEIDTVTGEGLRAFKEIAGMLDSKGGKIALRVGISTRKSRYGLMNKMIEEAEQAGRHVRKWTAFEFTTRCPDSRSGVIPTTSYHIIDDMEVIDEAAFKLKDSKKAKEYVQHTMPGEKCLKCPAAAICIGDAKRQDSKSWMLKPIGELIQKVRSESTDWALAQLMNLKPSVEGIIYKEFEEKLHVNTWNQMWFKLTGIEFPGECTHDLFVKKCHAMNLNCYAGVDWGWSNPNTVVYFFIDKRDNIFVVRSDGMTYVSQPDWVHHLKTRWHSMYRCQLYFPDIADQGAVTEMRKAGLPTASDNDKSINTGTQVIKKLLRVPGTTDTKMHIAKETNGPLIEEFLTYHFKTAADGTITEIPDTEYDHWLDALRYPLTMLLGKSILIMGGGGLDLEDNKITDNSGAYFKTPTPQEYAQANGVRFNSEIDTSKIGKIGKASDLDDNDDEFNGGGGFLWSLN</sequence>
<accession>A0A6J5KY85</accession>
<evidence type="ECO:0000313" key="1">
    <source>
        <dbReference type="EMBL" id="CAB4124909.1"/>
    </source>
</evidence>
<proteinExistence type="predicted"/>
<dbReference type="Gene3D" id="3.30.420.280">
    <property type="match status" value="1"/>
</dbReference>
<dbReference type="InterPro" id="IPR027417">
    <property type="entry name" value="P-loop_NTPase"/>
</dbReference>
<reference evidence="1" key="1">
    <citation type="submission" date="2020-04" db="EMBL/GenBank/DDBJ databases">
        <authorList>
            <person name="Chiriac C."/>
            <person name="Salcher M."/>
            <person name="Ghai R."/>
            <person name="Kavagutti S V."/>
        </authorList>
    </citation>
    <scope>NUCLEOTIDE SEQUENCE</scope>
</reference>
<gene>
    <name evidence="1" type="ORF">UFOVP53_40</name>
</gene>
<dbReference type="Gene3D" id="3.40.50.300">
    <property type="entry name" value="P-loop containing nucleotide triphosphate hydrolases"/>
    <property type="match status" value="1"/>
</dbReference>